<protein>
    <submittedName>
        <fullName evidence="4">ADP-ribose pyrophosphatase</fullName>
    </submittedName>
</protein>
<dbReference type="GO" id="GO:0019693">
    <property type="term" value="P:ribose phosphate metabolic process"/>
    <property type="evidence" value="ECO:0007669"/>
    <property type="project" value="TreeGrafter"/>
</dbReference>
<dbReference type="Gene3D" id="3.90.79.10">
    <property type="entry name" value="Nucleoside Triphosphate Pyrophosphohydrolase"/>
    <property type="match status" value="1"/>
</dbReference>
<dbReference type="GO" id="GO:0005829">
    <property type="term" value="C:cytosol"/>
    <property type="evidence" value="ECO:0007669"/>
    <property type="project" value="TreeGrafter"/>
</dbReference>
<evidence type="ECO:0000256" key="2">
    <source>
        <dbReference type="ARBA" id="ARBA00022801"/>
    </source>
</evidence>
<accession>A0A2K3UUS5</accession>
<keyword evidence="5" id="KW-1185">Reference proteome</keyword>
<dbReference type="Proteomes" id="UP000236379">
    <property type="component" value="Unassembled WGS sequence"/>
</dbReference>
<dbReference type="InterPro" id="IPR000086">
    <property type="entry name" value="NUDIX_hydrolase_dom"/>
</dbReference>
<dbReference type="PROSITE" id="PS51462">
    <property type="entry name" value="NUDIX"/>
    <property type="match status" value="1"/>
</dbReference>
<evidence type="ECO:0000259" key="3">
    <source>
        <dbReference type="PROSITE" id="PS51462"/>
    </source>
</evidence>
<organism evidence="4 5">
    <name type="scientific">Deinococcus koreensis</name>
    <dbReference type="NCBI Taxonomy" id="2054903"/>
    <lineage>
        <taxon>Bacteria</taxon>
        <taxon>Thermotogati</taxon>
        <taxon>Deinococcota</taxon>
        <taxon>Deinococci</taxon>
        <taxon>Deinococcales</taxon>
        <taxon>Deinococcaceae</taxon>
        <taxon>Deinococcus</taxon>
    </lineage>
</organism>
<sequence>MSDAGGGTAARVIYDGHIVRLELMENKWEIVRHRDAVAVLALNDQGEMLLVRQFRRAVDALTVEAPAGLVDDGEDAAQAARRELQEEAGLDGDMERLTHFYASPGFCDEALTVFHATNLRESRLPHDEDEEGIEVLWMPPAAVLDGLKDGSLTGSASTVTAALYGVLLGLQRAQARP</sequence>
<dbReference type="GO" id="GO:0016787">
    <property type="term" value="F:hydrolase activity"/>
    <property type="evidence" value="ECO:0007669"/>
    <property type="project" value="UniProtKB-KW"/>
</dbReference>
<dbReference type="EMBL" id="PPPD01000001">
    <property type="protein sequence ID" value="PNY80283.1"/>
    <property type="molecule type" value="Genomic_DNA"/>
</dbReference>
<dbReference type="RefSeq" id="WP_103309719.1">
    <property type="nucleotide sequence ID" value="NZ_PPPD01000001.1"/>
</dbReference>
<evidence type="ECO:0000313" key="5">
    <source>
        <dbReference type="Proteomes" id="UP000236379"/>
    </source>
</evidence>
<dbReference type="Pfam" id="PF00293">
    <property type="entry name" value="NUDIX"/>
    <property type="match status" value="1"/>
</dbReference>
<dbReference type="GO" id="GO:0006753">
    <property type="term" value="P:nucleoside phosphate metabolic process"/>
    <property type="evidence" value="ECO:0007669"/>
    <property type="project" value="TreeGrafter"/>
</dbReference>
<dbReference type="SUPFAM" id="SSF55811">
    <property type="entry name" value="Nudix"/>
    <property type="match status" value="1"/>
</dbReference>
<proteinExistence type="predicted"/>
<evidence type="ECO:0000256" key="1">
    <source>
        <dbReference type="ARBA" id="ARBA00001946"/>
    </source>
</evidence>
<dbReference type="OrthoDB" id="9806150at2"/>
<dbReference type="PROSITE" id="PS00893">
    <property type="entry name" value="NUDIX_BOX"/>
    <property type="match status" value="1"/>
</dbReference>
<reference evidence="4 5" key="1">
    <citation type="submission" date="2018-01" db="EMBL/GenBank/DDBJ databases">
        <title>Deinococcus koreensis sp. nov., a radiation-resistant bacterium isolated from river water.</title>
        <authorList>
            <person name="Choi A."/>
        </authorList>
    </citation>
    <scope>NUCLEOTIDE SEQUENCE [LARGE SCALE GENOMIC DNA]</scope>
    <source>
        <strain evidence="4 5">SJW1-2</strain>
    </source>
</reference>
<dbReference type="PANTHER" id="PTHR11839:SF18">
    <property type="entry name" value="NUDIX HYDROLASE DOMAIN-CONTAINING PROTEIN"/>
    <property type="match status" value="1"/>
</dbReference>
<gene>
    <name evidence="4" type="ORF">CVO96_01915</name>
</gene>
<dbReference type="AlphaFoldDB" id="A0A2K3UUS5"/>
<name>A0A2K3UUS5_9DEIO</name>
<comment type="cofactor">
    <cofactor evidence="1">
        <name>Mg(2+)</name>
        <dbReference type="ChEBI" id="CHEBI:18420"/>
    </cofactor>
</comment>
<comment type="caution">
    <text evidence="4">The sequence shown here is derived from an EMBL/GenBank/DDBJ whole genome shotgun (WGS) entry which is preliminary data.</text>
</comment>
<keyword evidence="2" id="KW-0378">Hydrolase</keyword>
<feature type="domain" description="Nudix hydrolase" evidence="3">
    <location>
        <begin position="32"/>
        <end position="160"/>
    </location>
</feature>
<dbReference type="PANTHER" id="PTHR11839">
    <property type="entry name" value="UDP/ADP-SUGAR PYROPHOSPHATASE"/>
    <property type="match status" value="1"/>
</dbReference>
<dbReference type="InterPro" id="IPR015797">
    <property type="entry name" value="NUDIX_hydrolase-like_dom_sf"/>
</dbReference>
<evidence type="ECO:0000313" key="4">
    <source>
        <dbReference type="EMBL" id="PNY80283.1"/>
    </source>
</evidence>
<dbReference type="InterPro" id="IPR020084">
    <property type="entry name" value="NUDIX_hydrolase_CS"/>
</dbReference>